<organism evidence="1 2">
    <name type="scientific">Romanomermis culicivorax</name>
    <name type="common">Nematode worm</name>
    <dbReference type="NCBI Taxonomy" id="13658"/>
    <lineage>
        <taxon>Eukaryota</taxon>
        <taxon>Metazoa</taxon>
        <taxon>Ecdysozoa</taxon>
        <taxon>Nematoda</taxon>
        <taxon>Enoplea</taxon>
        <taxon>Dorylaimia</taxon>
        <taxon>Mermithida</taxon>
        <taxon>Mermithoidea</taxon>
        <taxon>Mermithidae</taxon>
        <taxon>Romanomermis</taxon>
    </lineage>
</organism>
<name>A0A915HIA2_ROMCU</name>
<reference evidence="2" key="1">
    <citation type="submission" date="2022-11" db="UniProtKB">
        <authorList>
            <consortium name="WormBaseParasite"/>
        </authorList>
    </citation>
    <scope>IDENTIFICATION</scope>
</reference>
<keyword evidence="1" id="KW-1185">Reference proteome</keyword>
<dbReference type="AlphaFoldDB" id="A0A915HIA2"/>
<protein>
    <submittedName>
        <fullName evidence="2">Uncharacterized protein</fullName>
    </submittedName>
</protein>
<dbReference type="WBParaSite" id="nRc.2.0.1.t01737-RA">
    <property type="protein sequence ID" value="nRc.2.0.1.t01737-RA"/>
    <property type="gene ID" value="nRc.2.0.1.g01737"/>
</dbReference>
<evidence type="ECO:0000313" key="2">
    <source>
        <dbReference type="WBParaSite" id="nRc.2.0.1.t01737-RA"/>
    </source>
</evidence>
<accession>A0A915HIA2</accession>
<proteinExistence type="predicted"/>
<sequence length="76" mass="8524">MDDRFFDEIRSTLSKMDLVDFSVSESQSGILNSQVETTGRGKTAGYLWFEDFAHLMPHRKSSISSVTLSSLSMSLN</sequence>
<dbReference type="Proteomes" id="UP000887565">
    <property type="component" value="Unplaced"/>
</dbReference>
<evidence type="ECO:0000313" key="1">
    <source>
        <dbReference type="Proteomes" id="UP000887565"/>
    </source>
</evidence>